<name>H1Y108_9SPHI</name>
<dbReference type="eggNOG" id="ENOG5031223">
    <property type="taxonomic scope" value="Bacteria"/>
</dbReference>
<reference evidence="1" key="1">
    <citation type="submission" date="2011-09" db="EMBL/GenBank/DDBJ databases">
        <title>The permanent draft genome of Mucilaginibacter paludis DSM 18603.</title>
        <authorList>
            <consortium name="US DOE Joint Genome Institute (JGI-PGF)"/>
            <person name="Lucas S."/>
            <person name="Han J."/>
            <person name="Lapidus A."/>
            <person name="Bruce D."/>
            <person name="Goodwin L."/>
            <person name="Pitluck S."/>
            <person name="Peters L."/>
            <person name="Kyrpides N."/>
            <person name="Mavromatis K."/>
            <person name="Ivanova N."/>
            <person name="Mikhailova N."/>
            <person name="Held B."/>
            <person name="Detter J.C."/>
            <person name="Tapia R."/>
            <person name="Han C."/>
            <person name="Land M."/>
            <person name="Hauser L."/>
            <person name="Markowitz V."/>
            <person name="Cheng J.-F."/>
            <person name="Hugenholtz P."/>
            <person name="Woyke T."/>
            <person name="Wu D."/>
            <person name="Tindall B."/>
            <person name="Brambilla E."/>
            <person name="Klenk H.-P."/>
            <person name="Eisen J.A."/>
        </authorList>
    </citation>
    <scope>NUCLEOTIDE SEQUENCE [LARGE SCALE GENOMIC DNA]</scope>
    <source>
        <strain evidence="1">DSM 18603</strain>
    </source>
</reference>
<dbReference type="HOGENOM" id="CLU_1747452_0_0_10"/>
<gene>
    <name evidence="1" type="ORF">Mucpa_5158</name>
</gene>
<keyword evidence="2" id="KW-1185">Reference proteome</keyword>
<accession>H1Y108</accession>
<dbReference type="Proteomes" id="UP000002774">
    <property type="component" value="Chromosome"/>
</dbReference>
<dbReference type="OrthoDB" id="1441145at2"/>
<sequence length="146" mass="17186">MENTTATRVNVQEEPYLQQIYIETGHWLNDMSFYDDEIRFLKAVLDKYFILLLSDEHVNRVQLISAHLGKTDVIKSLIKDEILKHRENLDATLKNSVPNREDFLALEHTRLRDELTEMTRNFKDVKHEIFKISEVAIKSEKLSNLA</sequence>
<dbReference type="AlphaFoldDB" id="H1Y108"/>
<evidence type="ECO:0000313" key="1">
    <source>
        <dbReference type="EMBL" id="EHQ29233.1"/>
    </source>
</evidence>
<organism evidence="1 2">
    <name type="scientific">Mucilaginibacter paludis DSM 18603</name>
    <dbReference type="NCBI Taxonomy" id="714943"/>
    <lineage>
        <taxon>Bacteria</taxon>
        <taxon>Pseudomonadati</taxon>
        <taxon>Bacteroidota</taxon>
        <taxon>Sphingobacteriia</taxon>
        <taxon>Sphingobacteriales</taxon>
        <taxon>Sphingobacteriaceae</taxon>
        <taxon>Mucilaginibacter</taxon>
    </lineage>
</organism>
<protein>
    <submittedName>
        <fullName evidence="1">Uncharacterized protein</fullName>
    </submittedName>
</protein>
<dbReference type="EMBL" id="CM001403">
    <property type="protein sequence ID" value="EHQ29233.1"/>
    <property type="molecule type" value="Genomic_DNA"/>
</dbReference>
<dbReference type="RefSeq" id="WP_008510308.1">
    <property type="nucleotide sequence ID" value="NZ_CM001403.1"/>
</dbReference>
<evidence type="ECO:0000313" key="2">
    <source>
        <dbReference type="Proteomes" id="UP000002774"/>
    </source>
</evidence>
<dbReference type="STRING" id="714943.Mucpa_5158"/>
<proteinExistence type="predicted"/>